<protein>
    <submittedName>
        <fullName evidence="2">Uncharacterized protein</fullName>
    </submittedName>
</protein>
<evidence type="ECO:0000313" key="2">
    <source>
        <dbReference type="EMBL" id="RZC52055.1"/>
    </source>
</evidence>
<accession>A0A4Y7IXC0</accession>
<feature type="region of interest" description="Disordered" evidence="1">
    <location>
        <begin position="30"/>
        <end position="148"/>
    </location>
</feature>
<gene>
    <name evidence="2" type="ORF">C5167_020484</name>
</gene>
<evidence type="ECO:0000313" key="3">
    <source>
        <dbReference type="Proteomes" id="UP000316621"/>
    </source>
</evidence>
<feature type="compositionally biased region" description="Acidic residues" evidence="1">
    <location>
        <begin position="114"/>
        <end position="129"/>
    </location>
</feature>
<keyword evidence="3" id="KW-1185">Reference proteome</keyword>
<feature type="compositionally biased region" description="Acidic residues" evidence="1">
    <location>
        <begin position="47"/>
        <end position="57"/>
    </location>
</feature>
<sequence length="176" mass="19152">MKALSPPSRPPRIGDKLLTLTHRGAYVVTGTLKIRVPNDSQPPSELSDSDDTPDEDQSIPSGRRGDDDDVDEGTPAAGGGNNDDDDDDGDQDMPDVGGGNDDGNGDKGKNIQDEIFEEEEECDGEETETNVEQTQASTETGKKKRDHKHAVRILRRQASCSVTKTWDLDLECEEVK</sequence>
<organism evidence="2 3">
    <name type="scientific">Papaver somniferum</name>
    <name type="common">Opium poppy</name>
    <dbReference type="NCBI Taxonomy" id="3469"/>
    <lineage>
        <taxon>Eukaryota</taxon>
        <taxon>Viridiplantae</taxon>
        <taxon>Streptophyta</taxon>
        <taxon>Embryophyta</taxon>
        <taxon>Tracheophyta</taxon>
        <taxon>Spermatophyta</taxon>
        <taxon>Magnoliopsida</taxon>
        <taxon>Ranunculales</taxon>
        <taxon>Papaveraceae</taxon>
        <taxon>Papaveroideae</taxon>
        <taxon>Papaver</taxon>
    </lineage>
</organism>
<dbReference type="EMBL" id="CM010716">
    <property type="protein sequence ID" value="RZC52055.1"/>
    <property type="molecule type" value="Genomic_DNA"/>
</dbReference>
<evidence type="ECO:0000256" key="1">
    <source>
        <dbReference type="SAM" id="MobiDB-lite"/>
    </source>
</evidence>
<dbReference type="Proteomes" id="UP000316621">
    <property type="component" value="Chromosome 2"/>
</dbReference>
<name>A0A4Y7IXC0_PAPSO</name>
<feature type="compositionally biased region" description="Acidic residues" evidence="1">
    <location>
        <begin position="82"/>
        <end position="93"/>
    </location>
</feature>
<dbReference type="AlphaFoldDB" id="A0A4Y7IXC0"/>
<reference evidence="2 3" key="1">
    <citation type="journal article" date="2018" name="Science">
        <title>The opium poppy genome and morphinan production.</title>
        <authorList>
            <person name="Guo L."/>
            <person name="Winzer T."/>
            <person name="Yang X."/>
            <person name="Li Y."/>
            <person name="Ning Z."/>
            <person name="He Z."/>
            <person name="Teodor R."/>
            <person name="Lu Y."/>
            <person name="Bowser T.A."/>
            <person name="Graham I.A."/>
            <person name="Ye K."/>
        </authorList>
    </citation>
    <scope>NUCLEOTIDE SEQUENCE [LARGE SCALE GENOMIC DNA]</scope>
    <source>
        <strain evidence="3">cv. HN1</strain>
        <tissue evidence="2">Leaves</tissue>
    </source>
</reference>
<dbReference type="Gramene" id="RZC52055">
    <property type="protein sequence ID" value="RZC52055"/>
    <property type="gene ID" value="C5167_020484"/>
</dbReference>
<proteinExistence type="predicted"/>